<dbReference type="EC" id="2.7.13.3" evidence="3"/>
<dbReference type="InterPro" id="IPR003594">
    <property type="entry name" value="HATPase_dom"/>
</dbReference>
<dbReference type="Pfam" id="PF07694">
    <property type="entry name" value="5TM-5TMR_LYT"/>
    <property type="match status" value="1"/>
</dbReference>
<feature type="transmembrane region" description="Helical" evidence="14">
    <location>
        <begin position="42"/>
        <end position="60"/>
    </location>
</feature>
<dbReference type="InterPro" id="IPR029016">
    <property type="entry name" value="GAF-like_dom_sf"/>
</dbReference>
<dbReference type="PANTHER" id="PTHR34220:SF7">
    <property type="entry name" value="SENSOR HISTIDINE KINASE YPDA"/>
    <property type="match status" value="1"/>
</dbReference>
<comment type="catalytic activity">
    <reaction evidence="1">
        <text>ATP + protein L-histidine = ADP + protein N-phospho-L-histidine.</text>
        <dbReference type="EC" id="2.7.13.3"/>
    </reaction>
</comment>
<feature type="transmembrane region" description="Helical" evidence="14">
    <location>
        <begin position="116"/>
        <end position="139"/>
    </location>
</feature>
<keyword evidence="8" id="KW-0547">Nucleotide-binding</keyword>
<gene>
    <name evidence="16" type="ORF">ACFFJ8_11305</name>
</gene>
<evidence type="ECO:0000256" key="5">
    <source>
        <dbReference type="ARBA" id="ARBA00022553"/>
    </source>
</evidence>
<evidence type="ECO:0000256" key="7">
    <source>
        <dbReference type="ARBA" id="ARBA00022692"/>
    </source>
</evidence>
<keyword evidence="12" id="KW-0902">Two-component regulatory system</keyword>
<keyword evidence="9" id="KW-0418">Kinase</keyword>
<dbReference type="Pfam" id="PF02518">
    <property type="entry name" value="HATPase_c"/>
    <property type="match status" value="1"/>
</dbReference>
<evidence type="ECO:0000256" key="8">
    <source>
        <dbReference type="ARBA" id="ARBA00022741"/>
    </source>
</evidence>
<dbReference type="InterPro" id="IPR003018">
    <property type="entry name" value="GAF"/>
</dbReference>
<keyword evidence="11 14" id="KW-1133">Transmembrane helix</keyword>
<sequence length="594" mass="65649">MIHLLPLMLERVGLLLIVVFLLSRLRTFRKIIHNEHGYKEKLLLIAVFGVFGIISNYTGIEVYDGQILSQVWQTDVDYGSAIANTRVLGVVLGGLLGGPLVGTGAGLIAGIHRFTLGGYTAVACGFSTIFAGIATGYIGNYLRRNGINTPWRAVAIGIIMECIQMGIILLVAKPFDAALELVRVIGMPMILINGFGTLLFMLIIQSIVQEEERTRALQTHKALQIADQTLPFFRQGLNPDSCREVAAIILRGTHADAISITDRHRVLAHIGAGSDHHIPMQSLSTQLTKNVLEQGRILKAKSRAEIQCFDPNCVLQAAVVLPLKVHRKTVGTLKLYFTNASHMNQVEQELAEGLGNLFSTQLELAEAELQSKLLKDAEIKALQAQIHPHFLFNAFNTISALCRTDPEQARKLLLQMSVFFRSNLQGARQILIPLHKELEHLEAYLSLEKARFPGKYKVSLHIEPSLEKVMIPPFTLQPLVENAVRHAFTKSGAKRQGHITVRAYQEGEHMVLITEDNGNGIPPELIGPLGKQAVLSKEGTGTALYNICKRIEEIYGGEAGFEIESEWMVGTKVVIKLPLKHSWGEQHVESLHRG</sequence>
<feature type="transmembrane region" description="Helical" evidence="14">
    <location>
        <begin position="87"/>
        <end position="109"/>
    </location>
</feature>
<evidence type="ECO:0000256" key="10">
    <source>
        <dbReference type="ARBA" id="ARBA00022840"/>
    </source>
</evidence>
<keyword evidence="16" id="KW-0675">Receptor</keyword>
<dbReference type="Proteomes" id="UP001589818">
    <property type="component" value="Unassembled WGS sequence"/>
</dbReference>
<evidence type="ECO:0000256" key="3">
    <source>
        <dbReference type="ARBA" id="ARBA00012438"/>
    </source>
</evidence>
<dbReference type="SMART" id="SM00387">
    <property type="entry name" value="HATPase_c"/>
    <property type="match status" value="1"/>
</dbReference>
<dbReference type="SMART" id="SM00065">
    <property type="entry name" value="GAF"/>
    <property type="match status" value="1"/>
</dbReference>
<dbReference type="Gene3D" id="3.30.450.40">
    <property type="match status" value="1"/>
</dbReference>
<keyword evidence="4" id="KW-1003">Cell membrane</keyword>
<evidence type="ECO:0000256" key="13">
    <source>
        <dbReference type="ARBA" id="ARBA00023136"/>
    </source>
</evidence>
<proteinExistence type="predicted"/>
<dbReference type="EMBL" id="JBHLVF010000013">
    <property type="protein sequence ID" value="MFC0391948.1"/>
    <property type="molecule type" value="Genomic_DNA"/>
</dbReference>
<evidence type="ECO:0000256" key="1">
    <source>
        <dbReference type="ARBA" id="ARBA00000085"/>
    </source>
</evidence>
<evidence type="ECO:0000256" key="11">
    <source>
        <dbReference type="ARBA" id="ARBA00022989"/>
    </source>
</evidence>
<organism evidence="16 17">
    <name type="scientific">Paenibacillus mendelii</name>
    <dbReference type="NCBI Taxonomy" id="206163"/>
    <lineage>
        <taxon>Bacteria</taxon>
        <taxon>Bacillati</taxon>
        <taxon>Bacillota</taxon>
        <taxon>Bacilli</taxon>
        <taxon>Bacillales</taxon>
        <taxon>Paenibacillaceae</taxon>
        <taxon>Paenibacillus</taxon>
    </lineage>
</organism>
<keyword evidence="5" id="KW-0597">Phosphoprotein</keyword>
<dbReference type="Gene3D" id="3.30.565.10">
    <property type="entry name" value="Histidine kinase-like ATPase, C-terminal domain"/>
    <property type="match status" value="1"/>
</dbReference>
<keyword evidence="6" id="KW-0808">Transferase</keyword>
<keyword evidence="13 14" id="KW-0472">Membrane</keyword>
<reference evidence="16 17" key="1">
    <citation type="submission" date="2024-09" db="EMBL/GenBank/DDBJ databases">
        <authorList>
            <person name="Sun Q."/>
            <person name="Mori K."/>
        </authorList>
    </citation>
    <scope>NUCLEOTIDE SEQUENCE [LARGE SCALE GENOMIC DNA]</scope>
    <source>
        <strain evidence="16 17">CCM 4839</strain>
    </source>
</reference>
<evidence type="ECO:0000313" key="17">
    <source>
        <dbReference type="Proteomes" id="UP001589818"/>
    </source>
</evidence>
<name>A0ABV6JAY8_9BACL</name>
<evidence type="ECO:0000259" key="15">
    <source>
        <dbReference type="PROSITE" id="PS50109"/>
    </source>
</evidence>
<comment type="caution">
    <text evidence="16">The sequence shown here is derived from an EMBL/GenBank/DDBJ whole genome shotgun (WGS) entry which is preliminary data.</text>
</comment>
<feature type="domain" description="Histidine kinase" evidence="15">
    <location>
        <begin position="476"/>
        <end position="581"/>
    </location>
</feature>
<keyword evidence="7 14" id="KW-0812">Transmembrane</keyword>
<keyword evidence="17" id="KW-1185">Reference proteome</keyword>
<dbReference type="RefSeq" id="WP_204820301.1">
    <property type="nucleotide sequence ID" value="NZ_JBHLVF010000013.1"/>
</dbReference>
<dbReference type="InterPro" id="IPR011620">
    <property type="entry name" value="Sig_transdc_His_kinase_LytS_TM"/>
</dbReference>
<dbReference type="InterPro" id="IPR005467">
    <property type="entry name" value="His_kinase_dom"/>
</dbReference>
<feature type="transmembrane region" description="Helical" evidence="14">
    <location>
        <begin position="6"/>
        <end position="22"/>
    </location>
</feature>
<dbReference type="PANTHER" id="PTHR34220">
    <property type="entry name" value="SENSOR HISTIDINE KINASE YPDA"/>
    <property type="match status" value="1"/>
</dbReference>
<evidence type="ECO:0000256" key="4">
    <source>
        <dbReference type="ARBA" id="ARBA00022475"/>
    </source>
</evidence>
<dbReference type="SUPFAM" id="SSF55781">
    <property type="entry name" value="GAF domain-like"/>
    <property type="match status" value="1"/>
</dbReference>
<dbReference type="Pfam" id="PF06580">
    <property type="entry name" value="His_kinase"/>
    <property type="match status" value="1"/>
</dbReference>
<feature type="transmembrane region" description="Helical" evidence="14">
    <location>
        <begin position="151"/>
        <end position="172"/>
    </location>
</feature>
<evidence type="ECO:0000256" key="2">
    <source>
        <dbReference type="ARBA" id="ARBA00004651"/>
    </source>
</evidence>
<protein>
    <recommendedName>
        <fullName evidence="3">histidine kinase</fullName>
        <ecNumber evidence="3">2.7.13.3</ecNumber>
    </recommendedName>
</protein>
<evidence type="ECO:0000256" key="6">
    <source>
        <dbReference type="ARBA" id="ARBA00022679"/>
    </source>
</evidence>
<feature type="transmembrane region" description="Helical" evidence="14">
    <location>
        <begin position="184"/>
        <end position="208"/>
    </location>
</feature>
<dbReference type="InterPro" id="IPR010559">
    <property type="entry name" value="Sig_transdc_His_kin_internal"/>
</dbReference>
<dbReference type="PROSITE" id="PS50109">
    <property type="entry name" value="HIS_KIN"/>
    <property type="match status" value="1"/>
</dbReference>
<dbReference type="InterPro" id="IPR050640">
    <property type="entry name" value="Bact_2-comp_sensor_kinase"/>
</dbReference>
<dbReference type="SUPFAM" id="SSF55874">
    <property type="entry name" value="ATPase domain of HSP90 chaperone/DNA topoisomerase II/histidine kinase"/>
    <property type="match status" value="1"/>
</dbReference>
<accession>A0ABV6JAY8</accession>
<evidence type="ECO:0000256" key="14">
    <source>
        <dbReference type="SAM" id="Phobius"/>
    </source>
</evidence>
<evidence type="ECO:0000313" key="16">
    <source>
        <dbReference type="EMBL" id="MFC0391948.1"/>
    </source>
</evidence>
<evidence type="ECO:0000256" key="9">
    <source>
        <dbReference type="ARBA" id="ARBA00022777"/>
    </source>
</evidence>
<keyword evidence="10" id="KW-0067">ATP-binding</keyword>
<comment type="subcellular location">
    <subcellularLocation>
        <location evidence="2">Cell membrane</location>
        <topology evidence="2">Multi-pass membrane protein</topology>
    </subcellularLocation>
</comment>
<dbReference type="InterPro" id="IPR036890">
    <property type="entry name" value="HATPase_C_sf"/>
</dbReference>
<evidence type="ECO:0000256" key="12">
    <source>
        <dbReference type="ARBA" id="ARBA00023012"/>
    </source>
</evidence>